<feature type="transmembrane region" description="Helical" evidence="6">
    <location>
        <begin position="367"/>
        <end position="389"/>
    </location>
</feature>
<keyword evidence="3 6" id="KW-1133">Transmembrane helix</keyword>
<feature type="transmembrane region" description="Helical" evidence="6">
    <location>
        <begin position="121"/>
        <end position="140"/>
    </location>
</feature>
<gene>
    <name evidence="7" type="ORF">AAFH96_04065</name>
</gene>
<feature type="compositionally biased region" description="Basic and acidic residues" evidence="5">
    <location>
        <begin position="1"/>
        <end position="11"/>
    </location>
</feature>
<dbReference type="SUPFAM" id="SSF103473">
    <property type="entry name" value="MFS general substrate transporter"/>
    <property type="match status" value="1"/>
</dbReference>
<proteinExistence type="predicted"/>
<feature type="region of interest" description="Disordered" evidence="5">
    <location>
        <begin position="1"/>
        <end position="21"/>
    </location>
</feature>
<feature type="transmembrane region" description="Helical" evidence="6">
    <location>
        <begin position="395"/>
        <end position="416"/>
    </location>
</feature>
<organism evidence="7 8">
    <name type="scientific">Polymorphospora lycopeni</name>
    <dbReference type="NCBI Taxonomy" id="3140240"/>
    <lineage>
        <taxon>Bacteria</taxon>
        <taxon>Bacillati</taxon>
        <taxon>Actinomycetota</taxon>
        <taxon>Actinomycetes</taxon>
        <taxon>Micromonosporales</taxon>
        <taxon>Micromonosporaceae</taxon>
        <taxon>Polymorphospora</taxon>
    </lineage>
</organism>
<feature type="transmembrane region" description="Helical" evidence="6">
    <location>
        <begin position="273"/>
        <end position="294"/>
    </location>
</feature>
<evidence type="ECO:0000256" key="4">
    <source>
        <dbReference type="ARBA" id="ARBA00023136"/>
    </source>
</evidence>
<comment type="caution">
    <text evidence="7">The sequence shown here is derived from an EMBL/GenBank/DDBJ whole genome shotgun (WGS) entry which is preliminary data.</text>
</comment>
<protein>
    <submittedName>
        <fullName evidence="7">MFS transporter</fullName>
    </submittedName>
</protein>
<comment type="subcellular location">
    <subcellularLocation>
        <location evidence="1">Membrane</location>
        <topology evidence="1">Multi-pass membrane protein</topology>
    </subcellularLocation>
</comment>
<reference evidence="7 8" key="1">
    <citation type="submission" date="2024-04" db="EMBL/GenBank/DDBJ databases">
        <title>Polymorphospora sp. isolated from Baiyangdian Lake in Xiong'an New Area.</title>
        <authorList>
            <person name="Zhang X."/>
            <person name="Liu J."/>
        </authorList>
    </citation>
    <scope>NUCLEOTIDE SEQUENCE [LARGE SCALE GENOMIC DNA]</scope>
    <source>
        <strain evidence="7 8">2-325</strain>
    </source>
</reference>
<keyword evidence="4 6" id="KW-0472">Membrane</keyword>
<feature type="transmembrane region" description="Helical" evidence="6">
    <location>
        <begin position="161"/>
        <end position="178"/>
    </location>
</feature>
<dbReference type="PANTHER" id="PTHR23514">
    <property type="entry name" value="BYPASS OF STOP CODON PROTEIN 6"/>
    <property type="match status" value="1"/>
</dbReference>
<accession>A0ABV5CK30</accession>
<feature type="transmembrane region" description="Helical" evidence="6">
    <location>
        <begin position="236"/>
        <end position="253"/>
    </location>
</feature>
<evidence type="ECO:0000256" key="1">
    <source>
        <dbReference type="ARBA" id="ARBA00004141"/>
    </source>
</evidence>
<evidence type="ECO:0000256" key="2">
    <source>
        <dbReference type="ARBA" id="ARBA00022692"/>
    </source>
</evidence>
<evidence type="ECO:0000313" key="8">
    <source>
        <dbReference type="Proteomes" id="UP001582793"/>
    </source>
</evidence>
<dbReference type="PANTHER" id="PTHR23514:SF13">
    <property type="entry name" value="INNER MEMBRANE PROTEIN YBJJ"/>
    <property type="match status" value="1"/>
</dbReference>
<dbReference type="InterPro" id="IPR036259">
    <property type="entry name" value="MFS_trans_sf"/>
</dbReference>
<feature type="transmembrane region" description="Helical" evidence="6">
    <location>
        <begin position="306"/>
        <end position="326"/>
    </location>
</feature>
<keyword evidence="8" id="KW-1185">Reference proteome</keyword>
<feature type="transmembrane region" description="Helical" evidence="6">
    <location>
        <begin position="68"/>
        <end position="89"/>
    </location>
</feature>
<sequence>MRGRTFPDRRTPTSARAGRDRRRIRRSRMLTDWVTPASAFAVNGALYGSLLTRYPEIAGRVSASETEFGVVLFASALGGLLGSLVAPALVRSGGELGATLAAGLGYTVFAVSVAWAPELLILGAAMLVLGLLDGVHDVAMNTYAVRTQQRVGTALMGRMHATWSLSLAGAGLLGAGAAGLGVPVVVHIALVAAVALLVQLVLALRRRRYLFGSGHAAVKPEPAGPRPPRPIGAVRLRHVLPVLGLAALAASYVESPGQEWTALLLNRGFQADPGVAAIAPVLFGVGLVASRLSLDGILRRVGARTVAAVSGVVMALSMCAGLLVAAVGGPLWWALAAVAVAGLGAGPVFPLLFAAADYLSVQHGLPAAWTASIVSALSRIGAISAPVVVGPLTETFGMAMVFAVMAAGGCVVLLALPRAVR</sequence>
<dbReference type="EMBL" id="JBCGDC010000007">
    <property type="protein sequence ID" value="MFB6392280.1"/>
    <property type="molecule type" value="Genomic_DNA"/>
</dbReference>
<dbReference type="InterPro" id="IPR011701">
    <property type="entry name" value="MFS"/>
</dbReference>
<name>A0ABV5CK30_9ACTN</name>
<dbReference type="Pfam" id="PF07690">
    <property type="entry name" value="MFS_1"/>
    <property type="match status" value="1"/>
</dbReference>
<dbReference type="Gene3D" id="1.20.1250.20">
    <property type="entry name" value="MFS general substrate transporter like domains"/>
    <property type="match status" value="1"/>
</dbReference>
<dbReference type="InterPro" id="IPR051788">
    <property type="entry name" value="MFS_Transporter"/>
</dbReference>
<feature type="transmembrane region" description="Helical" evidence="6">
    <location>
        <begin position="332"/>
        <end position="355"/>
    </location>
</feature>
<evidence type="ECO:0000256" key="6">
    <source>
        <dbReference type="SAM" id="Phobius"/>
    </source>
</evidence>
<evidence type="ECO:0000256" key="5">
    <source>
        <dbReference type="SAM" id="MobiDB-lite"/>
    </source>
</evidence>
<evidence type="ECO:0000256" key="3">
    <source>
        <dbReference type="ARBA" id="ARBA00022989"/>
    </source>
</evidence>
<dbReference type="Proteomes" id="UP001582793">
    <property type="component" value="Unassembled WGS sequence"/>
</dbReference>
<evidence type="ECO:0000313" key="7">
    <source>
        <dbReference type="EMBL" id="MFB6392280.1"/>
    </source>
</evidence>
<feature type="transmembrane region" description="Helical" evidence="6">
    <location>
        <begin position="184"/>
        <end position="204"/>
    </location>
</feature>
<keyword evidence="2 6" id="KW-0812">Transmembrane</keyword>